<comment type="similarity">
    <text evidence="2">Belongs to the acyltransferase 3 family.</text>
</comment>
<feature type="domain" description="Acyltransferase 3" evidence="8">
    <location>
        <begin position="12"/>
        <end position="339"/>
    </location>
</feature>
<feature type="transmembrane region" description="Helical" evidence="7">
    <location>
        <begin position="261"/>
        <end position="281"/>
    </location>
</feature>
<feature type="transmembrane region" description="Helical" evidence="7">
    <location>
        <begin position="91"/>
        <end position="112"/>
    </location>
</feature>
<dbReference type="RefSeq" id="WP_208505237.1">
    <property type="nucleotide sequence ID" value="NZ_JAGFOA010000007.1"/>
</dbReference>
<dbReference type="PANTHER" id="PTHR40074:SF2">
    <property type="entry name" value="O-ACETYLTRANSFERASE WECH"/>
    <property type="match status" value="1"/>
</dbReference>
<feature type="transmembrane region" description="Helical" evidence="7">
    <location>
        <begin position="191"/>
        <end position="213"/>
    </location>
</feature>
<keyword evidence="6 7" id="KW-0472">Membrane</keyword>
<dbReference type="Proteomes" id="UP000680132">
    <property type="component" value="Unassembled WGS sequence"/>
</dbReference>
<dbReference type="AlphaFoldDB" id="A0A939QQQ9"/>
<feature type="transmembrane region" description="Helical" evidence="7">
    <location>
        <begin position="321"/>
        <end position="341"/>
    </location>
</feature>
<evidence type="ECO:0000256" key="4">
    <source>
        <dbReference type="ARBA" id="ARBA00022692"/>
    </source>
</evidence>
<keyword evidence="3" id="KW-1003">Cell membrane</keyword>
<reference evidence="9" key="1">
    <citation type="submission" date="2021-03" db="EMBL/GenBank/DDBJ databases">
        <title>Microbacterium sp. nov., a novel actinobacterium isolated from cow dung.</title>
        <authorList>
            <person name="Zhang L."/>
        </authorList>
    </citation>
    <scope>NUCLEOTIDE SEQUENCE</scope>
    <source>
        <strain evidence="9">NEAU-LLB</strain>
    </source>
</reference>
<evidence type="ECO:0000256" key="7">
    <source>
        <dbReference type="SAM" id="Phobius"/>
    </source>
</evidence>
<sequence>MSAQTPPAREWSLDILRVIAIAGVVSIHTFGNVVVDPAVHGSARWWYAVIMDAGFVWAVPVFVMISGALILAPRQHERGPAWFYRRRLLRLAPAFVFWPIFYVVVVRVLMLGQHFSPSAWVAMFVDGKTYSQLYFLWLIVGLYAVAPVLAAFLREGGRRRALMLAACVLAATTLTWASASLLTYLGHPRPMTLISLTQWVPYVGYFVAGWALAQVRLRGLALAAAAAATAALLAGYVWLYGTADQHPLLAAALPNTYPGPLVVLASIGIFVVSASLFAKVAPGPRVAAVLRELSDAAFGVFLVHFAIVTLLRPLFDPDHPVAVTALWLVTLVLSFAAAMVMRRIPGVRRLV</sequence>
<keyword evidence="5 7" id="KW-1133">Transmembrane helix</keyword>
<evidence type="ECO:0000256" key="3">
    <source>
        <dbReference type="ARBA" id="ARBA00022475"/>
    </source>
</evidence>
<feature type="transmembrane region" description="Helical" evidence="7">
    <location>
        <begin position="45"/>
        <end position="71"/>
    </location>
</feature>
<organism evidence="9 10">
    <name type="scientific">Microbacterium stercoris</name>
    <dbReference type="NCBI Taxonomy" id="2820289"/>
    <lineage>
        <taxon>Bacteria</taxon>
        <taxon>Bacillati</taxon>
        <taxon>Actinomycetota</taxon>
        <taxon>Actinomycetes</taxon>
        <taxon>Micrococcales</taxon>
        <taxon>Microbacteriaceae</taxon>
        <taxon>Microbacterium</taxon>
    </lineage>
</organism>
<evidence type="ECO:0000313" key="9">
    <source>
        <dbReference type="EMBL" id="MBO3664990.1"/>
    </source>
</evidence>
<dbReference type="GO" id="GO:0009246">
    <property type="term" value="P:enterobacterial common antigen biosynthetic process"/>
    <property type="evidence" value="ECO:0007669"/>
    <property type="project" value="TreeGrafter"/>
</dbReference>
<protein>
    <submittedName>
        <fullName evidence="9">Acyltransferase family protein</fullName>
    </submittedName>
</protein>
<keyword evidence="10" id="KW-1185">Reference proteome</keyword>
<evidence type="ECO:0000313" key="10">
    <source>
        <dbReference type="Proteomes" id="UP000680132"/>
    </source>
</evidence>
<keyword evidence="9" id="KW-0808">Transferase</keyword>
<feature type="transmembrane region" description="Helical" evidence="7">
    <location>
        <begin position="293"/>
        <end position="315"/>
    </location>
</feature>
<dbReference type="GO" id="GO:0016413">
    <property type="term" value="F:O-acetyltransferase activity"/>
    <property type="evidence" value="ECO:0007669"/>
    <property type="project" value="TreeGrafter"/>
</dbReference>
<gene>
    <name evidence="9" type="ORF">J5V96_15945</name>
</gene>
<feature type="transmembrane region" description="Helical" evidence="7">
    <location>
        <begin position="162"/>
        <end position="185"/>
    </location>
</feature>
<dbReference type="GO" id="GO:0005886">
    <property type="term" value="C:plasma membrane"/>
    <property type="evidence" value="ECO:0007669"/>
    <property type="project" value="UniProtKB-SubCell"/>
</dbReference>
<evidence type="ECO:0000259" key="8">
    <source>
        <dbReference type="Pfam" id="PF01757"/>
    </source>
</evidence>
<keyword evidence="4 7" id="KW-0812">Transmembrane</keyword>
<dbReference type="InterPro" id="IPR002656">
    <property type="entry name" value="Acyl_transf_3_dom"/>
</dbReference>
<evidence type="ECO:0000256" key="5">
    <source>
        <dbReference type="ARBA" id="ARBA00022989"/>
    </source>
</evidence>
<comment type="subcellular location">
    <subcellularLocation>
        <location evidence="1">Cell membrane</location>
        <topology evidence="1">Multi-pass membrane protein</topology>
    </subcellularLocation>
</comment>
<dbReference type="EMBL" id="JAGFOA010000007">
    <property type="protein sequence ID" value="MBO3664990.1"/>
    <property type="molecule type" value="Genomic_DNA"/>
</dbReference>
<feature type="transmembrane region" description="Helical" evidence="7">
    <location>
        <begin position="12"/>
        <end position="33"/>
    </location>
</feature>
<accession>A0A939QQQ9</accession>
<dbReference type="PANTHER" id="PTHR40074">
    <property type="entry name" value="O-ACETYLTRANSFERASE WECH"/>
    <property type="match status" value="1"/>
</dbReference>
<name>A0A939QQQ9_9MICO</name>
<evidence type="ECO:0000256" key="1">
    <source>
        <dbReference type="ARBA" id="ARBA00004651"/>
    </source>
</evidence>
<proteinExistence type="inferred from homology"/>
<dbReference type="Pfam" id="PF01757">
    <property type="entry name" value="Acyl_transf_3"/>
    <property type="match status" value="1"/>
</dbReference>
<keyword evidence="9" id="KW-0012">Acyltransferase</keyword>
<feature type="transmembrane region" description="Helical" evidence="7">
    <location>
        <begin position="220"/>
        <end position="241"/>
    </location>
</feature>
<feature type="transmembrane region" description="Helical" evidence="7">
    <location>
        <begin position="132"/>
        <end position="153"/>
    </location>
</feature>
<evidence type="ECO:0000256" key="6">
    <source>
        <dbReference type="ARBA" id="ARBA00023136"/>
    </source>
</evidence>
<comment type="caution">
    <text evidence="9">The sequence shown here is derived from an EMBL/GenBank/DDBJ whole genome shotgun (WGS) entry which is preliminary data.</text>
</comment>
<evidence type="ECO:0000256" key="2">
    <source>
        <dbReference type="ARBA" id="ARBA00007400"/>
    </source>
</evidence>